<protein>
    <recommendedName>
        <fullName evidence="2">DUF4110 domain-containing protein</fullName>
    </recommendedName>
</protein>
<dbReference type="Pfam" id="PF13422">
    <property type="entry name" value="DUF4110"/>
    <property type="match status" value="1"/>
</dbReference>
<dbReference type="InterPro" id="IPR025183">
    <property type="entry name" value="DUF4110"/>
</dbReference>
<dbReference type="AlphaFoldDB" id="A0A9P4U2B4"/>
<dbReference type="PANTHER" id="PTHR46063">
    <property type="entry name" value="KELCH DOMAIN-CONTAINING PROTEIN"/>
    <property type="match status" value="1"/>
</dbReference>
<dbReference type="Proteomes" id="UP000800235">
    <property type="component" value="Unassembled WGS sequence"/>
</dbReference>
<feature type="compositionally biased region" description="Acidic residues" evidence="1">
    <location>
        <begin position="506"/>
        <end position="528"/>
    </location>
</feature>
<feature type="region of interest" description="Disordered" evidence="1">
    <location>
        <begin position="1"/>
        <end position="45"/>
    </location>
</feature>
<reference evidence="3" key="1">
    <citation type="journal article" date="2020" name="Stud. Mycol.">
        <title>101 Dothideomycetes genomes: a test case for predicting lifestyles and emergence of pathogens.</title>
        <authorList>
            <person name="Haridas S."/>
            <person name="Albert R."/>
            <person name="Binder M."/>
            <person name="Bloem J."/>
            <person name="Labutti K."/>
            <person name="Salamov A."/>
            <person name="Andreopoulos B."/>
            <person name="Baker S."/>
            <person name="Barry K."/>
            <person name="Bills G."/>
            <person name="Bluhm B."/>
            <person name="Cannon C."/>
            <person name="Castanera R."/>
            <person name="Culley D."/>
            <person name="Daum C."/>
            <person name="Ezra D."/>
            <person name="Gonzalez J."/>
            <person name="Henrissat B."/>
            <person name="Kuo A."/>
            <person name="Liang C."/>
            <person name="Lipzen A."/>
            <person name="Lutzoni F."/>
            <person name="Magnuson J."/>
            <person name="Mondo S."/>
            <person name="Nolan M."/>
            <person name="Ohm R."/>
            <person name="Pangilinan J."/>
            <person name="Park H.-J."/>
            <person name="Ramirez L."/>
            <person name="Alfaro M."/>
            <person name="Sun H."/>
            <person name="Tritt A."/>
            <person name="Yoshinaga Y."/>
            <person name="Zwiers L.-H."/>
            <person name="Turgeon B."/>
            <person name="Goodwin S."/>
            <person name="Spatafora J."/>
            <person name="Crous P."/>
            <person name="Grigoriev I."/>
        </authorList>
    </citation>
    <scope>NUCLEOTIDE SEQUENCE</scope>
    <source>
        <strain evidence="3">CBS 130266</strain>
    </source>
</reference>
<dbReference type="Pfam" id="PF24681">
    <property type="entry name" value="Kelch_KLHDC2_KLHL20_DRC7"/>
    <property type="match status" value="1"/>
</dbReference>
<dbReference type="EMBL" id="MU007019">
    <property type="protein sequence ID" value="KAF2433838.1"/>
    <property type="molecule type" value="Genomic_DNA"/>
</dbReference>
<comment type="caution">
    <text evidence="3">The sequence shown here is derived from an EMBL/GenBank/DDBJ whole genome shotgun (WGS) entry which is preliminary data.</text>
</comment>
<keyword evidence="4" id="KW-1185">Reference proteome</keyword>
<proteinExistence type="predicted"/>
<evidence type="ECO:0000313" key="3">
    <source>
        <dbReference type="EMBL" id="KAF2433838.1"/>
    </source>
</evidence>
<feature type="compositionally biased region" description="Basic and acidic residues" evidence="1">
    <location>
        <begin position="8"/>
        <end position="39"/>
    </location>
</feature>
<feature type="domain" description="DUF4110" evidence="2">
    <location>
        <begin position="567"/>
        <end position="655"/>
    </location>
</feature>
<gene>
    <name evidence="3" type="ORF">EJ08DRAFT_647124</name>
</gene>
<dbReference type="Gene3D" id="2.120.10.80">
    <property type="entry name" value="Kelch-type beta propeller"/>
    <property type="match status" value="2"/>
</dbReference>
<accession>A0A9P4U2B4</accession>
<evidence type="ECO:0000259" key="2">
    <source>
        <dbReference type="Pfam" id="PF13422"/>
    </source>
</evidence>
<dbReference type="SUPFAM" id="SSF117281">
    <property type="entry name" value="Kelch motif"/>
    <property type="match status" value="1"/>
</dbReference>
<feature type="region of interest" description="Disordered" evidence="1">
    <location>
        <begin position="504"/>
        <end position="575"/>
    </location>
</feature>
<evidence type="ECO:0000313" key="4">
    <source>
        <dbReference type="Proteomes" id="UP000800235"/>
    </source>
</evidence>
<sequence>MAKKDKKAKAVEKKTRVAQKQEKKATKSEKKQKIKGKNDDDSDAEDVDLDAVLAEYARQQEQFLKVTETVCEPPSPRGSATFLGSPANDNELFLFGGEYFNGALAHFFNDLFIYNITRDEWKKVTSPNTPLPRSGHAWCRGGNAGGIYLFGGEFSSPKQGTFYHYNDFWRLDPQSREWTRVEGKKGPPARSGHRMTFFKNYIILFGGFQDTSQQTKYLQDLWIYDCVNFTWHEGKPPLASAKPDARSSFSFLPHESGAVLYGGYSRVKATTIAGGRNVKGGGPSRQVMKPLVHQDTWFLRIIPMAPEAASNTPPAVRWERRKRPTNAPNPARAGATMCAHKRRGIQFGGVHDIEESEEGIDSEFFNTLFTWNVDRNRYFPLALRRPKTGKKVAVDRGGRRDRGKQAEEELFANLRALEMKDGGEKEIATQAAVEVEELPNRVEKPIMWEMPHPRFNAQLTVQDDVLYIFGGTFEKGDREYTFDEMFAIDLGRLDGVKEIFRREIDDWQGSESEEDSEEEGETDEEDGSGSEVATIETTQPPEPSTPISIKPSEEVEDDTPDDTTPLRIDDGLPHPRPFETLRDFFERAKIQWQEVVLEDLNKKGQGERTIKEVRKKAFTKAEEKWWDCREEILALEDEQTEAGIGDVVSLAEKNAGEGGGGGGGVGRRR</sequence>
<feature type="region of interest" description="Disordered" evidence="1">
    <location>
        <begin position="310"/>
        <end position="336"/>
    </location>
</feature>
<dbReference type="PANTHER" id="PTHR46063:SF1">
    <property type="entry name" value="KELCH DOMAIN-CONTAINING PROTEIN 4"/>
    <property type="match status" value="1"/>
</dbReference>
<dbReference type="OrthoDB" id="4447at2759"/>
<dbReference type="InterPro" id="IPR015915">
    <property type="entry name" value="Kelch-typ_b-propeller"/>
</dbReference>
<dbReference type="InterPro" id="IPR052588">
    <property type="entry name" value="Kelch_domain_protein"/>
</dbReference>
<name>A0A9P4U2B4_9PEZI</name>
<organism evidence="3 4">
    <name type="scientific">Tothia fuscella</name>
    <dbReference type="NCBI Taxonomy" id="1048955"/>
    <lineage>
        <taxon>Eukaryota</taxon>
        <taxon>Fungi</taxon>
        <taxon>Dikarya</taxon>
        <taxon>Ascomycota</taxon>
        <taxon>Pezizomycotina</taxon>
        <taxon>Dothideomycetes</taxon>
        <taxon>Pleosporomycetidae</taxon>
        <taxon>Venturiales</taxon>
        <taxon>Cylindrosympodiaceae</taxon>
        <taxon>Tothia</taxon>
    </lineage>
</organism>
<evidence type="ECO:0000256" key="1">
    <source>
        <dbReference type="SAM" id="MobiDB-lite"/>
    </source>
</evidence>